<sequence length="461" mass="48836">MPRITTAATGHKPRKAPGRTGVTQMNNPKGLMISAPSSGTGKTTVMLGLLRALAEDGLKVQPFKSGPDYIDPAFHLAASGRASFNLDTWAMGGGLLDAITTQAHDAEICVAEGSMGLYDGVATKGQSGYGTSAETALRLGWPVILVVDVSGQAQSAAAAALGFRLYNPDLPFAGVILNRVASPRHERLTTMGMEKAGLKVLGALPRRGDLTLPERHLGLIQAVEHPDLEAAIAGYAKFLREHVDIEAIKAAARGKPLPAGGPLPKPPAQRIALARDAAFSFTYPHLIEGWRTAGAEVLSFSPLADEPPAPDADLVWLPGGYPELHAGRLAAAQNFRAGLRRHAETRPVHGECGGYMALGEALIDKDGTRHQMAGLLGLVTSYEKRKFHLGYRQAELQAPLPGYATGAKLRGHEYHYSTILEQPDAPLAKVGDADGNPVPETGSHRGHVTGTFFHLITAEQT</sequence>
<evidence type="ECO:0000313" key="14">
    <source>
        <dbReference type="Proteomes" id="UP000245911"/>
    </source>
</evidence>
<dbReference type="Pfam" id="PF07685">
    <property type="entry name" value="GATase_3"/>
    <property type="match status" value="1"/>
</dbReference>
<dbReference type="OrthoDB" id="9764035at2"/>
<comment type="pathway">
    <text evidence="9">Cofactor biosynthesis; adenosylcobalamin biosynthesis; cob(II)yrinate a,c-diamide from precorrin-2 (aerobic route): step 9/10.</text>
</comment>
<dbReference type="GO" id="GO:0009236">
    <property type="term" value="P:cobalamin biosynthetic process"/>
    <property type="evidence" value="ECO:0007669"/>
    <property type="project" value="UniProtKB-UniRule"/>
</dbReference>
<dbReference type="UniPathway" id="UPA00148">
    <property type="reaction ID" value="UER00220"/>
</dbReference>
<feature type="domain" description="CobB/CobQ-like glutamine amidotransferase" evidence="12">
    <location>
        <begin position="270"/>
        <end position="459"/>
    </location>
</feature>
<feature type="site" description="Increases nucleophilicity of active site Cys" evidence="9">
    <location>
        <position position="454"/>
    </location>
</feature>
<keyword evidence="14" id="KW-1185">Reference proteome</keyword>
<evidence type="ECO:0000313" key="13">
    <source>
        <dbReference type="EMBL" id="PVH28009.1"/>
    </source>
</evidence>
<evidence type="ECO:0000256" key="1">
    <source>
        <dbReference type="ARBA" id="ARBA00001946"/>
    </source>
</evidence>
<dbReference type="HAMAP" id="MF_00027">
    <property type="entry name" value="CobB_CbiA"/>
    <property type="match status" value="1"/>
</dbReference>
<dbReference type="EMBL" id="QDKM01000007">
    <property type="protein sequence ID" value="PVH28009.1"/>
    <property type="molecule type" value="Genomic_DNA"/>
</dbReference>
<evidence type="ECO:0000256" key="2">
    <source>
        <dbReference type="ARBA" id="ARBA00006205"/>
    </source>
</evidence>
<dbReference type="InterPro" id="IPR027417">
    <property type="entry name" value="P-loop_NTPase"/>
</dbReference>
<dbReference type="SUPFAM" id="SSF52540">
    <property type="entry name" value="P-loop containing nucleoside triphosphate hydrolases"/>
    <property type="match status" value="1"/>
</dbReference>
<evidence type="ECO:0000256" key="9">
    <source>
        <dbReference type="HAMAP-Rule" id="MF_00027"/>
    </source>
</evidence>
<dbReference type="InterPro" id="IPR011698">
    <property type="entry name" value="GATase_3"/>
</dbReference>
<proteinExistence type="inferred from homology"/>
<feature type="active site" description="Nucleophile" evidence="9">
    <location>
        <position position="352"/>
    </location>
</feature>
<evidence type="ECO:0000259" key="12">
    <source>
        <dbReference type="Pfam" id="PF07685"/>
    </source>
</evidence>
<evidence type="ECO:0000256" key="5">
    <source>
        <dbReference type="ARBA" id="ARBA00022741"/>
    </source>
</evidence>
<dbReference type="InterPro" id="IPR002586">
    <property type="entry name" value="CobQ/CobB/MinD/ParA_Nub-bd_dom"/>
</dbReference>
<comment type="domain">
    <text evidence="9">Comprises of two domains. The C-terminal domain contains the binding site for glutamine and catalyzes the hydrolysis of this substrate to glutamate and ammonia. The N-terminal domain is anticipated to bind ATP and hydrogenobyrinate and catalyzes the ultimate synthesis of the diamide product. The ammonia produced via the glutaminase domain is probably translocated to the adjacent domain via a molecular tunnel, where it reacts with an activated intermediate.</text>
</comment>
<keyword evidence="3 9" id="KW-0169">Cobalamin biosynthesis</keyword>
<feature type="region of interest" description="Disordered" evidence="10">
    <location>
        <begin position="1"/>
        <end position="29"/>
    </location>
</feature>
<dbReference type="GO" id="GO:0005524">
    <property type="term" value="F:ATP binding"/>
    <property type="evidence" value="ECO:0007669"/>
    <property type="project" value="UniProtKB-UniRule"/>
</dbReference>
<keyword evidence="8 9" id="KW-0315">Glutamine amidotransferase</keyword>
<dbReference type="GO" id="GO:0043802">
    <property type="term" value="F:hydrogenobyrinic acid a,c-diamide synthase (glutamine-hydrolysing) activity"/>
    <property type="evidence" value="ECO:0007669"/>
    <property type="project" value="UniProtKB-UniRule"/>
</dbReference>
<evidence type="ECO:0000256" key="8">
    <source>
        <dbReference type="ARBA" id="ARBA00022962"/>
    </source>
</evidence>
<evidence type="ECO:0000256" key="10">
    <source>
        <dbReference type="SAM" id="MobiDB-lite"/>
    </source>
</evidence>
<evidence type="ECO:0000259" key="11">
    <source>
        <dbReference type="Pfam" id="PF01656"/>
    </source>
</evidence>
<organism evidence="13 14">
    <name type="scientific">Pararhodobacter oceanensis</name>
    <dbReference type="NCBI Taxonomy" id="2172121"/>
    <lineage>
        <taxon>Bacteria</taxon>
        <taxon>Pseudomonadati</taxon>
        <taxon>Pseudomonadota</taxon>
        <taxon>Alphaproteobacteria</taxon>
        <taxon>Rhodobacterales</taxon>
        <taxon>Paracoccaceae</taxon>
        <taxon>Pararhodobacter</taxon>
    </lineage>
</organism>
<comment type="function">
    <text evidence="9">Catalyzes the ATP-dependent amidation of the two carboxylate groups at positions a and c of hydrogenobyrinate, using either L-glutamine or ammonia as the nitrogen source.</text>
</comment>
<comment type="similarity">
    <text evidence="2">Belongs to the CobB/CobQ family. CobQ subfamily.</text>
</comment>
<name>A0A2T8HRD5_9RHOB</name>
<dbReference type="SUPFAM" id="SSF52317">
    <property type="entry name" value="Class I glutamine amidotransferase-like"/>
    <property type="match status" value="1"/>
</dbReference>
<evidence type="ECO:0000256" key="3">
    <source>
        <dbReference type="ARBA" id="ARBA00022573"/>
    </source>
</evidence>
<dbReference type="NCBIfam" id="TIGR00379">
    <property type="entry name" value="cobB"/>
    <property type="match status" value="1"/>
</dbReference>
<accession>A0A2T8HRD5</accession>
<dbReference type="Gene3D" id="3.40.50.300">
    <property type="entry name" value="P-loop containing nucleotide triphosphate hydrolases"/>
    <property type="match status" value="2"/>
</dbReference>
<dbReference type="InterPro" id="IPR029062">
    <property type="entry name" value="Class_I_gatase-like"/>
</dbReference>
<dbReference type="InterPro" id="IPR004484">
    <property type="entry name" value="CbiA/CobB_synth"/>
</dbReference>
<evidence type="ECO:0000256" key="4">
    <source>
        <dbReference type="ARBA" id="ARBA00022598"/>
    </source>
</evidence>
<dbReference type="Gene3D" id="3.40.50.880">
    <property type="match status" value="1"/>
</dbReference>
<feature type="domain" description="CobQ/CobB/MinD/ParA nucleotide binding" evidence="11">
    <location>
        <begin position="32"/>
        <end position="217"/>
    </location>
</feature>
<dbReference type="PANTHER" id="PTHR43873:SF1">
    <property type="entry name" value="COBYRINATE A,C-DIAMIDE SYNTHASE"/>
    <property type="match status" value="1"/>
</dbReference>
<dbReference type="Proteomes" id="UP000245911">
    <property type="component" value="Unassembled WGS sequence"/>
</dbReference>
<dbReference type="CDD" id="cd05388">
    <property type="entry name" value="CobB_N"/>
    <property type="match status" value="1"/>
</dbReference>
<evidence type="ECO:0000256" key="6">
    <source>
        <dbReference type="ARBA" id="ARBA00022840"/>
    </source>
</evidence>
<protein>
    <recommendedName>
        <fullName evidence="9">Hydrogenobyrinate a,c-diamide synthase</fullName>
        <ecNumber evidence="9">6.3.5.9</ecNumber>
    </recommendedName>
    <alternativeName>
        <fullName evidence="9">Hydrogenobyrinic acid a,c-diamide synthase</fullName>
    </alternativeName>
</protein>
<dbReference type="Pfam" id="PF01656">
    <property type="entry name" value="CbiA"/>
    <property type="match status" value="1"/>
</dbReference>
<dbReference type="AlphaFoldDB" id="A0A2T8HRD5"/>
<dbReference type="EC" id="6.3.5.9" evidence="9"/>
<comment type="cofactor">
    <cofactor evidence="1 9">
        <name>Mg(2+)</name>
        <dbReference type="ChEBI" id="CHEBI:18420"/>
    </cofactor>
</comment>
<comment type="similarity">
    <text evidence="9">Belongs to the CobB/CbiA family.</text>
</comment>
<keyword evidence="7 9" id="KW-0460">Magnesium</keyword>
<reference evidence="13 14" key="1">
    <citation type="submission" date="2018-04" db="EMBL/GenBank/DDBJ databases">
        <title>Pararhodobacter oceanense sp. nov., isolated from marine intertidal sediment.</title>
        <authorList>
            <person name="Wang X.-L."/>
            <person name="Du Z.-J."/>
        </authorList>
    </citation>
    <scope>NUCLEOTIDE SEQUENCE [LARGE SCALE GENOMIC DNA]</scope>
    <source>
        <strain evidence="13 14">AM505</strain>
    </source>
</reference>
<comment type="miscellaneous">
    <text evidence="9">The a and c carboxylates of hydrogenobyrinate are activated for nucleophilic attack via formation of a phosphorylated intermediate by ATP. CobB catalyzes first the amidation of the c-carboxylate, and then that of the a-carboxylate.</text>
</comment>
<gene>
    <name evidence="9" type="primary">cobB</name>
    <name evidence="13" type="ORF">DDE20_14720</name>
</gene>
<dbReference type="GO" id="GO:0042242">
    <property type="term" value="F:cobyrinic acid a,c-diamide synthase activity"/>
    <property type="evidence" value="ECO:0007669"/>
    <property type="project" value="InterPro"/>
</dbReference>
<evidence type="ECO:0000256" key="7">
    <source>
        <dbReference type="ARBA" id="ARBA00022842"/>
    </source>
</evidence>
<keyword evidence="6 9" id="KW-0067">ATP-binding</keyword>
<keyword evidence="4 9" id="KW-0436">Ligase</keyword>
<keyword evidence="5 9" id="KW-0547">Nucleotide-binding</keyword>
<comment type="catalytic activity">
    <reaction evidence="9">
        <text>hydrogenobyrinate + 2 L-glutamine + 2 ATP + 2 H2O = hydrogenobyrinate a,c-diamide + 2 L-glutamate + 2 ADP + 2 phosphate + 2 H(+)</text>
        <dbReference type="Rhea" id="RHEA:12544"/>
        <dbReference type="ChEBI" id="CHEBI:15377"/>
        <dbReference type="ChEBI" id="CHEBI:15378"/>
        <dbReference type="ChEBI" id="CHEBI:29985"/>
        <dbReference type="ChEBI" id="CHEBI:30616"/>
        <dbReference type="ChEBI" id="CHEBI:43474"/>
        <dbReference type="ChEBI" id="CHEBI:58359"/>
        <dbReference type="ChEBI" id="CHEBI:77873"/>
        <dbReference type="ChEBI" id="CHEBI:77874"/>
        <dbReference type="ChEBI" id="CHEBI:456216"/>
        <dbReference type="EC" id="6.3.5.9"/>
    </reaction>
</comment>
<comment type="caution">
    <text evidence="13">The sequence shown here is derived from an EMBL/GenBank/DDBJ whole genome shotgun (WGS) entry which is preliminary data.</text>
</comment>
<dbReference type="PANTHER" id="PTHR43873">
    <property type="entry name" value="COBYRINATE A,C-DIAMIDE SYNTHASE"/>
    <property type="match status" value="1"/>
</dbReference>
<dbReference type="NCBIfam" id="NF002204">
    <property type="entry name" value="PRK01077.1"/>
    <property type="match status" value="1"/>
</dbReference>
<dbReference type="PROSITE" id="PS51274">
    <property type="entry name" value="GATASE_COBBQ"/>
    <property type="match status" value="1"/>
</dbReference>